<comment type="similarity">
    <text evidence="3">Belongs to the DEAD box helicase family. DEAH subfamily. DDX11/CHL1 sub-subfamily.</text>
</comment>
<evidence type="ECO:0000256" key="10">
    <source>
        <dbReference type="ARBA" id="ARBA00023014"/>
    </source>
</evidence>
<organism evidence="15 16">
    <name type="scientific">Tritrichomonas musculus</name>
    <dbReference type="NCBI Taxonomy" id="1915356"/>
    <lineage>
        <taxon>Eukaryota</taxon>
        <taxon>Metamonada</taxon>
        <taxon>Parabasalia</taxon>
        <taxon>Tritrichomonadida</taxon>
        <taxon>Tritrichomonadidae</taxon>
        <taxon>Tritrichomonas</taxon>
    </lineage>
</organism>
<evidence type="ECO:0000256" key="3">
    <source>
        <dbReference type="ARBA" id="ARBA00008435"/>
    </source>
</evidence>
<comment type="cofactor">
    <cofactor evidence="1">
        <name>[4Fe-4S] cluster</name>
        <dbReference type="ChEBI" id="CHEBI:49883"/>
    </cofactor>
</comment>
<keyword evidence="7" id="KW-0347">Helicase</keyword>
<evidence type="ECO:0000256" key="7">
    <source>
        <dbReference type="ARBA" id="ARBA00022806"/>
    </source>
</evidence>
<dbReference type="InterPro" id="IPR002464">
    <property type="entry name" value="DNA/RNA_helicase_DEAH_CS"/>
</dbReference>
<keyword evidence="6" id="KW-0378">Hydrolase</keyword>
<comment type="subcellular location">
    <subcellularLocation>
        <location evidence="2">Nucleus</location>
    </subcellularLocation>
</comment>
<evidence type="ECO:0000313" key="16">
    <source>
        <dbReference type="Proteomes" id="UP001470230"/>
    </source>
</evidence>
<dbReference type="PROSITE" id="PS00690">
    <property type="entry name" value="DEAH_ATP_HELICASE"/>
    <property type="match status" value="1"/>
</dbReference>
<dbReference type="InterPro" id="IPR006554">
    <property type="entry name" value="Helicase-like_DEXD_c2"/>
</dbReference>
<evidence type="ECO:0000313" key="15">
    <source>
        <dbReference type="EMBL" id="KAK8885180.1"/>
    </source>
</evidence>
<feature type="region of interest" description="Disordered" evidence="13">
    <location>
        <begin position="778"/>
        <end position="868"/>
    </location>
</feature>
<dbReference type="CDD" id="cd18788">
    <property type="entry name" value="SF2_C_XPD"/>
    <property type="match status" value="1"/>
</dbReference>
<evidence type="ECO:0000256" key="4">
    <source>
        <dbReference type="ARBA" id="ARBA00022723"/>
    </source>
</evidence>
<dbReference type="NCBIfam" id="TIGR00604">
    <property type="entry name" value="rad3"/>
    <property type="match status" value="1"/>
</dbReference>
<accession>A0ABR2K230</accession>
<dbReference type="SMART" id="SM00488">
    <property type="entry name" value="DEXDc2"/>
    <property type="match status" value="1"/>
</dbReference>
<dbReference type="PANTHER" id="PTHR11472:SF41">
    <property type="entry name" value="ATP-DEPENDENT DNA HELICASE DDX11-RELATED"/>
    <property type="match status" value="1"/>
</dbReference>
<reference evidence="15 16" key="1">
    <citation type="submission" date="2024-04" db="EMBL/GenBank/DDBJ databases">
        <title>Tritrichomonas musculus Genome.</title>
        <authorList>
            <person name="Alves-Ferreira E."/>
            <person name="Grigg M."/>
            <person name="Lorenzi H."/>
            <person name="Galac M."/>
        </authorList>
    </citation>
    <scope>NUCLEOTIDE SEQUENCE [LARGE SCALE GENOMIC DNA]</scope>
    <source>
        <strain evidence="15 16">EAF2021</strain>
    </source>
</reference>
<dbReference type="Pfam" id="PF06733">
    <property type="entry name" value="DEAD_2"/>
    <property type="match status" value="1"/>
</dbReference>
<dbReference type="Gene3D" id="3.40.50.300">
    <property type="entry name" value="P-loop containing nucleotide triphosphate hydrolases"/>
    <property type="match status" value="2"/>
</dbReference>
<keyword evidence="16" id="KW-1185">Reference proteome</keyword>
<feature type="domain" description="Helicase ATP-binding" evidence="14">
    <location>
        <begin position="6"/>
        <end position="295"/>
    </location>
</feature>
<dbReference type="InterPro" id="IPR027417">
    <property type="entry name" value="P-loop_NTPase"/>
</dbReference>
<evidence type="ECO:0000256" key="11">
    <source>
        <dbReference type="ARBA" id="ARBA00023235"/>
    </source>
</evidence>
<gene>
    <name evidence="15" type="ORF">M9Y10_044309</name>
</gene>
<evidence type="ECO:0000256" key="12">
    <source>
        <dbReference type="ARBA" id="ARBA00023242"/>
    </source>
</evidence>
<evidence type="ECO:0000256" key="13">
    <source>
        <dbReference type="SAM" id="MobiDB-lite"/>
    </source>
</evidence>
<name>A0ABR2K230_9EUKA</name>
<dbReference type="InterPro" id="IPR013020">
    <property type="entry name" value="Rad3/Chl1-like"/>
</dbReference>
<dbReference type="InterPro" id="IPR010614">
    <property type="entry name" value="RAD3-like_helicase_DEAD"/>
</dbReference>
<evidence type="ECO:0000256" key="2">
    <source>
        <dbReference type="ARBA" id="ARBA00004123"/>
    </source>
</evidence>
<evidence type="ECO:0000259" key="14">
    <source>
        <dbReference type="PROSITE" id="PS51193"/>
    </source>
</evidence>
<comment type="caution">
    <text evidence="15">The sequence shown here is derived from an EMBL/GenBank/DDBJ whole genome shotgun (WGS) entry which is preliminary data.</text>
</comment>
<keyword evidence="10" id="KW-0411">Iron-sulfur</keyword>
<evidence type="ECO:0000256" key="6">
    <source>
        <dbReference type="ARBA" id="ARBA00022801"/>
    </source>
</evidence>
<dbReference type="InterPro" id="IPR006555">
    <property type="entry name" value="ATP-dep_Helicase_C"/>
</dbReference>
<feature type="compositionally biased region" description="Polar residues" evidence="13">
    <location>
        <begin position="840"/>
        <end position="868"/>
    </location>
</feature>
<evidence type="ECO:0000256" key="8">
    <source>
        <dbReference type="ARBA" id="ARBA00022840"/>
    </source>
</evidence>
<dbReference type="EMBL" id="JAPFFF010000008">
    <property type="protein sequence ID" value="KAK8885180.1"/>
    <property type="molecule type" value="Genomic_DNA"/>
</dbReference>
<keyword evidence="11" id="KW-0413">Isomerase</keyword>
<dbReference type="Proteomes" id="UP001470230">
    <property type="component" value="Unassembled WGS sequence"/>
</dbReference>
<feature type="compositionally biased region" description="Basic and acidic residues" evidence="13">
    <location>
        <begin position="797"/>
        <end position="806"/>
    </location>
</feature>
<dbReference type="PANTHER" id="PTHR11472">
    <property type="entry name" value="DNA REPAIR DEAD HELICASE RAD3/XP-D SUBFAMILY MEMBER"/>
    <property type="match status" value="1"/>
</dbReference>
<feature type="compositionally biased region" description="Low complexity" evidence="13">
    <location>
        <begin position="827"/>
        <end position="839"/>
    </location>
</feature>
<proteinExistence type="inferred from homology"/>
<evidence type="ECO:0000256" key="5">
    <source>
        <dbReference type="ARBA" id="ARBA00022741"/>
    </source>
</evidence>
<dbReference type="SMART" id="SM00491">
    <property type="entry name" value="HELICc2"/>
    <property type="match status" value="1"/>
</dbReference>
<dbReference type="SUPFAM" id="SSF52540">
    <property type="entry name" value="P-loop containing nucleoside triphosphate hydrolases"/>
    <property type="match status" value="1"/>
</dbReference>
<evidence type="ECO:0000256" key="1">
    <source>
        <dbReference type="ARBA" id="ARBA00001966"/>
    </source>
</evidence>
<evidence type="ECO:0000256" key="9">
    <source>
        <dbReference type="ARBA" id="ARBA00023004"/>
    </source>
</evidence>
<protein>
    <recommendedName>
        <fullName evidence="14">Helicase ATP-binding domain-containing protein</fullName>
    </recommendedName>
</protein>
<dbReference type="PROSITE" id="PS51193">
    <property type="entry name" value="HELICASE_ATP_BIND_2"/>
    <property type="match status" value="1"/>
</dbReference>
<keyword evidence="12" id="KW-0539">Nucleus</keyword>
<feature type="compositionally biased region" description="Polar residues" evidence="13">
    <location>
        <begin position="807"/>
        <end position="817"/>
    </location>
</feature>
<dbReference type="InterPro" id="IPR045028">
    <property type="entry name" value="DinG/Rad3-like"/>
</dbReference>
<keyword evidence="5" id="KW-0547">Nucleotide-binding</keyword>
<dbReference type="InterPro" id="IPR014013">
    <property type="entry name" value="Helic_SF1/SF2_ATP-bd_DinG/Rad3"/>
</dbReference>
<keyword evidence="4" id="KW-0479">Metal-binding</keyword>
<keyword evidence="8" id="KW-0067">ATP-binding</keyword>
<keyword evidence="9" id="KW-0408">Iron</keyword>
<dbReference type="Pfam" id="PF13307">
    <property type="entry name" value="Helicase_C_2"/>
    <property type="match status" value="1"/>
</dbReference>
<sequence length="982" mass="112416">MQENIGNVIVDFPYQPYDLQKDYMRCVINSCENGNFALLESPTGTGKTLSLLCSVLSWKRQNASKIQEKQVISSDNTSNDIQQNHQQYNHIENQNTSTKIIYSSRTHSQLSNVINELKKTVFHPTVSQIASRSRLCLIEEVIKHGDSTSQSQKCRILRQEKKCEFSDDEKINTACDNLLEPLFDIEDFATTCKTMQACPYFVSQKLAERSDLILMPYTYFVDPNVRTNLPATLFHNSVIIVDEAHNFPEQCCDYFSFSVKISIFQEVSNFLTKICQPESFENFRGHSNFELGPLETASKHLNNLYQSFTEILNRLLSKSTQNKYIRNKADYWYQVFENSGITSSNVRPLLGLLTSFTESSASLGVADITPFDLLTKFIRTLFPYDQKNSKFIDDNYSICLTSEGILNIFCFSPSIAFSYIIDLHPKTVILTSGTISPFDTFISSLGYEFPIVLQNPHIANMKNLFVAIATHGSMNSVFHFTYQNRTNQKMKNDFAHSLSELMKITPFGFLSFFPSFSFLNEIESLLKSSNQSNKKIIIEPRDQRFLKSSLNEFERNCITQNGAALFAVCRGKMSEGLDFSDDFARCVTVVGIPFPNLGDVKVETHKLWLDEKKRGEGSKWYVEKAMRAVNQAIGRAIRHKDDYAAVVLFDQRYEGFKEMISKWIQPSIKTFHSWSHIESNLKYFFNFHRQRKENSNKNNVINEGHVRFIINENEIANNIKKNFKTNALNDLKLKSSFNDKEIKDKNKELINNNKFIDINSDFAENSRSVAGERKFLDDDSEDFLSSSESLNPSQTKESNKKCENQKVSDSSSEQNSLEIKENHSKSVKNSSSSSSSSLSPHQRPQSNDNESDFQLSQPIPPSTQNDSIINDHELNIDKESQKKLTNENNEPSQNDPYEFFTRSQRNRIVPKISKSKIAAISLKSVLEKDERKLLCDVLRLFKQTRNVEILKIGIDALESEDCKKILVQAMSSKLKEEFCSPT</sequence>